<evidence type="ECO:0000313" key="1">
    <source>
        <dbReference type="EMBL" id="CAK9259022.1"/>
    </source>
</evidence>
<keyword evidence="2" id="KW-1185">Reference proteome</keyword>
<dbReference type="Proteomes" id="UP001497444">
    <property type="component" value="Chromosome 12"/>
</dbReference>
<protein>
    <submittedName>
        <fullName evidence="1">Uncharacterized protein</fullName>
    </submittedName>
</protein>
<organism evidence="1 2">
    <name type="scientific">Sphagnum jensenii</name>
    <dbReference type="NCBI Taxonomy" id="128206"/>
    <lineage>
        <taxon>Eukaryota</taxon>
        <taxon>Viridiplantae</taxon>
        <taxon>Streptophyta</taxon>
        <taxon>Embryophyta</taxon>
        <taxon>Bryophyta</taxon>
        <taxon>Sphagnophytina</taxon>
        <taxon>Sphagnopsida</taxon>
        <taxon>Sphagnales</taxon>
        <taxon>Sphagnaceae</taxon>
        <taxon>Sphagnum</taxon>
    </lineage>
</organism>
<sequence>MLKQQMSLLIRETPYGKAGNNCTTMMLFREYMYGGVSSCHDVQKRVVFFMQVVVAGAAEGWLLIWSDKKIVIQQMGAY</sequence>
<name>A0ABP0VXX2_9BRYO</name>
<accession>A0ABP0VXX2</accession>
<dbReference type="EMBL" id="OZ020107">
    <property type="protein sequence ID" value="CAK9259022.1"/>
    <property type="molecule type" value="Genomic_DNA"/>
</dbReference>
<evidence type="ECO:0000313" key="2">
    <source>
        <dbReference type="Proteomes" id="UP001497444"/>
    </source>
</evidence>
<reference evidence="1" key="1">
    <citation type="submission" date="2024-02" db="EMBL/GenBank/DDBJ databases">
        <authorList>
            <consortium name="ELIXIR-Norway"/>
            <consortium name="Elixir Norway"/>
        </authorList>
    </citation>
    <scope>NUCLEOTIDE SEQUENCE</scope>
</reference>
<gene>
    <name evidence="1" type="ORF">CSSPJE1EN1_LOCUS4500</name>
</gene>
<proteinExistence type="predicted"/>